<keyword evidence="2" id="KW-1185">Reference proteome</keyword>
<proteinExistence type="predicted"/>
<dbReference type="EMBL" id="VIEB01000141">
    <property type="protein sequence ID" value="TQE04409.1"/>
    <property type="molecule type" value="Genomic_DNA"/>
</dbReference>
<reference evidence="1 2" key="1">
    <citation type="journal article" date="2019" name="G3 (Bethesda)">
        <title>Sequencing of a Wild Apple (Malus baccata) Genome Unravels the Differences Between Cultivated and Wild Apple Species Regarding Disease Resistance and Cold Tolerance.</title>
        <authorList>
            <person name="Chen X."/>
        </authorList>
    </citation>
    <scope>NUCLEOTIDE SEQUENCE [LARGE SCALE GENOMIC DNA]</scope>
    <source>
        <strain evidence="2">cv. Shandingzi</strain>
        <tissue evidence="1">Leaves</tissue>
    </source>
</reference>
<evidence type="ECO:0000313" key="1">
    <source>
        <dbReference type="EMBL" id="TQE04409.1"/>
    </source>
</evidence>
<name>A0A540N086_MALBA</name>
<evidence type="ECO:0000313" key="2">
    <source>
        <dbReference type="Proteomes" id="UP000315295"/>
    </source>
</evidence>
<gene>
    <name evidence="1" type="ORF">C1H46_010028</name>
</gene>
<sequence length="65" mass="7416">MKMRTQSLPLRGQGRVRCHNRIRGGECEACHRQMQRTQKQSLTTKIATKTNQIAGHKNGIKNQEA</sequence>
<comment type="caution">
    <text evidence="1">The sequence shown here is derived from an EMBL/GenBank/DDBJ whole genome shotgun (WGS) entry which is preliminary data.</text>
</comment>
<dbReference type="AlphaFoldDB" id="A0A540N086"/>
<accession>A0A540N086</accession>
<dbReference type="Proteomes" id="UP000315295">
    <property type="component" value="Unassembled WGS sequence"/>
</dbReference>
<organism evidence="1 2">
    <name type="scientific">Malus baccata</name>
    <name type="common">Siberian crab apple</name>
    <name type="synonym">Pyrus baccata</name>
    <dbReference type="NCBI Taxonomy" id="106549"/>
    <lineage>
        <taxon>Eukaryota</taxon>
        <taxon>Viridiplantae</taxon>
        <taxon>Streptophyta</taxon>
        <taxon>Embryophyta</taxon>
        <taxon>Tracheophyta</taxon>
        <taxon>Spermatophyta</taxon>
        <taxon>Magnoliopsida</taxon>
        <taxon>eudicotyledons</taxon>
        <taxon>Gunneridae</taxon>
        <taxon>Pentapetalae</taxon>
        <taxon>rosids</taxon>
        <taxon>fabids</taxon>
        <taxon>Rosales</taxon>
        <taxon>Rosaceae</taxon>
        <taxon>Amygdaloideae</taxon>
        <taxon>Maleae</taxon>
        <taxon>Malus</taxon>
    </lineage>
</organism>
<protein>
    <submittedName>
        <fullName evidence="1">Uncharacterized protein</fullName>
    </submittedName>
</protein>